<evidence type="ECO:0000313" key="1">
    <source>
        <dbReference type="EMBL" id="OKS86977.1"/>
    </source>
</evidence>
<dbReference type="EMBL" id="MPPL01000001">
    <property type="protein sequence ID" value="OKS86977.1"/>
    <property type="molecule type" value="Genomic_DNA"/>
</dbReference>
<protein>
    <submittedName>
        <fullName evidence="1">Uncharacterized protein</fullName>
    </submittedName>
</protein>
<sequence>MQNFILKEMAQQLQQVVITGDAHWEEHYQEFKKRFLGSTPNAGSCRIINKEVLHFRMEKGKNIITATADDFLEIINDALGYKIKYLLDEFKFDSNTGILSYQGYPSFEELKARDSKQEIVWRKNRYNAYTGSIYNFIQSLYDHNSDRQGFRIYSSDYDINSPLDDEGYEKRITIDAKPVILDSIVRDGDDNFKVLTFKKSLFIVFVNDRETFNYKNSGYMLRRPYGSSIDSGEYSMISLLDNDVLIDSRGNYNPPGALVLKGHMAWEHIADLTPLDSKISKP</sequence>
<reference evidence="1 2" key="1">
    <citation type="submission" date="2016-11" db="EMBL/GenBank/DDBJ databases">
        <title>Whole Genome Sequencing of Mucilaginibacter polytrichastri RG4-7(T) isolated from the moss sample.</title>
        <authorList>
            <person name="Li Y."/>
        </authorList>
    </citation>
    <scope>NUCLEOTIDE SEQUENCE [LARGE SCALE GENOMIC DNA]</scope>
    <source>
        <strain evidence="1 2">RG4-7</strain>
    </source>
</reference>
<dbReference type="STRING" id="1302689.RG47T_2435"/>
<name>A0A1Q5ZZ09_9SPHI</name>
<evidence type="ECO:0000313" key="2">
    <source>
        <dbReference type="Proteomes" id="UP000186720"/>
    </source>
</evidence>
<accession>A0A1Q5ZZ09</accession>
<comment type="caution">
    <text evidence="1">The sequence shown here is derived from an EMBL/GenBank/DDBJ whole genome shotgun (WGS) entry which is preliminary data.</text>
</comment>
<keyword evidence="2" id="KW-1185">Reference proteome</keyword>
<proteinExistence type="predicted"/>
<organism evidence="1 2">
    <name type="scientific">Mucilaginibacter polytrichastri</name>
    <dbReference type="NCBI Taxonomy" id="1302689"/>
    <lineage>
        <taxon>Bacteria</taxon>
        <taxon>Pseudomonadati</taxon>
        <taxon>Bacteroidota</taxon>
        <taxon>Sphingobacteriia</taxon>
        <taxon>Sphingobacteriales</taxon>
        <taxon>Sphingobacteriaceae</taxon>
        <taxon>Mucilaginibacter</taxon>
    </lineage>
</organism>
<dbReference type="AlphaFoldDB" id="A0A1Q5ZZ09"/>
<dbReference type="Proteomes" id="UP000186720">
    <property type="component" value="Unassembled WGS sequence"/>
</dbReference>
<gene>
    <name evidence="1" type="ORF">RG47T_2435</name>
</gene>